<accession>A0A0C3AXY2</accession>
<gene>
    <name evidence="1" type="ORF">SCLCIDRAFT_19621</name>
</gene>
<reference evidence="1 2" key="1">
    <citation type="submission" date="2014-04" db="EMBL/GenBank/DDBJ databases">
        <authorList>
            <consortium name="DOE Joint Genome Institute"/>
            <person name="Kuo A."/>
            <person name="Kohler A."/>
            <person name="Nagy L.G."/>
            <person name="Floudas D."/>
            <person name="Copeland A."/>
            <person name="Barry K.W."/>
            <person name="Cichocki N."/>
            <person name="Veneault-Fourrey C."/>
            <person name="LaButti K."/>
            <person name="Lindquist E.A."/>
            <person name="Lipzen A."/>
            <person name="Lundell T."/>
            <person name="Morin E."/>
            <person name="Murat C."/>
            <person name="Sun H."/>
            <person name="Tunlid A."/>
            <person name="Henrissat B."/>
            <person name="Grigoriev I.V."/>
            <person name="Hibbett D.S."/>
            <person name="Martin F."/>
            <person name="Nordberg H.P."/>
            <person name="Cantor M.N."/>
            <person name="Hua S.X."/>
        </authorList>
    </citation>
    <scope>NUCLEOTIDE SEQUENCE [LARGE SCALE GENOMIC DNA]</scope>
    <source>
        <strain evidence="1 2">Foug A</strain>
    </source>
</reference>
<name>A0A0C3AXY2_9AGAM</name>
<evidence type="ECO:0000313" key="1">
    <source>
        <dbReference type="EMBL" id="KIM69842.1"/>
    </source>
</evidence>
<reference evidence="2" key="2">
    <citation type="submission" date="2015-01" db="EMBL/GenBank/DDBJ databases">
        <title>Evolutionary Origins and Diversification of the Mycorrhizal Mutualists.</title>
        <authorList>
            <consortium name="DOE Joint Genome Institute"/>
            <consortium name="Mycorrhizal Genomics Consortium"/>
            <person name="Kohler A."/>
            <person name="Kuo A."/>
            <person name="Nagy L.G."/>
            <person name="Floudas D."/>
            <person name="Copeland A."/>
            <person name="Barry K.W."/>
            <person name="Cichocki N."/>
            <person name="Veneault-Fourrey C."/>
            <person name="LaButti K."/>
            <person name="Lindquist E.A."/>
            <person name="Lipzen A."/>
            <person name="Lundell T."/>
            <person name="Morin E."/>
            <person name="Murat C."/>
            <person name="Riley R."/>
            <person name="Ohm R."/>
            <person name="Sun H."/>
            <person name="Tunlid A."/>
            <person name="Henrissat B."/>
            <person name="Grigoriev I.V."/>
            <person name="Hibbett D.S."/>
            <person name="Martin F."/>
        </authorList>
    </citation>
    <scope>NUCLEOTIDE SEQUENCE [LARGE SCALE GENOMIC DNA]</scope>
    <source>
        <strain evidence="2">Foug A</strain>
    </source>
</reference>
<proteinExistence type="predicted"/>
<evidence type="ECO:0000313" key="2">
    <source>
        <dbReference type="Proteomes" id="UP000053989"/>
    </source>
</evidence>
<dbReference type="InParanoid" id="A0A0C3AXY2"/>
<organism evidence="1 2">
    <name type="scientific">Scleroderma citrinum Foug A</name>
    <dbReference type="NCBI Taxonomy" id="1036808"/>
    <lineage>
        <taxon>Eukaryota</taxon>
        <taxon>Fungi</taxon>
        <taxon>Dikarya</taxon>
        <taxon>Basidiomycota</taxon>
        <taxon>Agaricomycotina</taxon>
        <taxon>Agaricomycetes</taxon>
        <taxon>Agaricomycetidae</taxon>
        <taxon>Boletales</taxon>
        <taxon>Sclerodermatineae</taxon>
        <taxon>Sclerodermataceae</taxon>
        <taxon>Scleroderma</taxon>
    </lineage>
</organism>
<dbReference type="Proteomes" id="UP000053989">
    <property type="component" value="Unassembled WGS sequence"/>
</dbReference>
<protein>
    <submittedName>
        <fullName evidence="1">Uncharacterized protein</fullName>
    </submittedName>
</protein>
<dbReference type="EMBL" id="KN822006">
    <property type="protein sequence ID" value="KIM69842.1"/>
    <property type="molecule type" value="Genomic_DNA"/>
</dbReference>
<dbReference type="OrthoDB" id="2637024at2759"/>
<dbReference type="AlphaFoldDB" id="A0A0C3AXY2"/>
<dbReference type="HOGENOM" id="CLU_2590677_0_0_1"/>
<keyword evidence="2" id="KW-1185">Reference proteome</keyword>
<sequence>MDSGKLPNYRSSYLLRFHPYPRVKPSACERAMTALEIADDTVSSDDGISAPVLQSANSVFDLANEKQNLNDAIYAT</sequence>